<dbReference type="GO" id="GO:0003824">
    <property type="term" value="F:catalytic activity"/>
    <property type="evidence" value="ECO:0007669"/>
    <property type="project" value="UniProtKB-KW"/>
</dbReference>
<dbReference type="Gene3D" id="3.10.10.10">
    <property type="entry name" value="HIV Type 1 Reverse Transcriptase, subunit A, domain 1"/>
    <property type="match status" value="1"/>
</dbReference>
<evidence type="ECO:0000256" key="2">
    <source>
        <dbReference type="SAM" id="MobiDB-lite"/>
    </source>
</evidence>
<name>A0A1Y1HWG3_KLENI</name>
<dbReference type="OrthoDB" id="101614at2759"/>
<keyword evidence="6" id="KW-1185">Reference proteome</keyword>
<dbReference type="InterPro" id="IPR000477">
    <property type="entry name" value="RT_dom"/>
</dbReference>
<evidence type="ECO:0000256" key="1">
    <source>
        <dbReference type="ARBA" id="ARBA00023268"/>
    </source>
</evidence>
<dbReference type="Pfam" id="PF00078">
    <property type="entry name" value="RVT_1"/>
    <property type="match status" value="1"/>
</dbReference>
<keyword evidence="1" id="KW-0511">Multifunctional enzyme</keyword>
<dbReference type="InterPro" id="IPR050951">
    <property type="entry name" value="Retrovirus_Pol_polyprotein"/>
</dbReference>
<dbReference type="InterPro" id="IPR041577">
    <property type="entry name" value="RT_RNaseH_2"/>
</dbReference>
<dbReference type="SUPFAM" id="SSF56672">
    <property type="entry name" value="DNA/RNA polymerases"/>
    <property type="match status" value="1"/>
</dbReference>
<feature type="domain" description="Reverse transcriptase/retrotransposon-derived protein RNase H-like" evidence="4">
    <location>
        <begin position="381"/>
        <end position="426"/>
    </location>
</feature>
<evidence type="ECO:0000259" key="3">
    <source>
        <dbReference type="Pfam" id="PF00078"/>
    </source>
</evidence>
<dbReference type="InterPro" id="IPR043502">
    <property type="entry name" value="DNA/RNA_pol_sf"/>
</dbReference>
<feature type="region of interest" description="Disordered" evidence="2">
    <location>
        <begin position="1"/>
        <end position="65"/>
    </location>
</feature>
<evidence type="ECO:0000313" key="6">
    <source>
        <dbReference type="Proteomes" id="UP000054558"/>
    </source>
</evidence>
<feature type="domain" description="Reverse transcriptase" evidence="3">
    <location>
        <begin position="155"/>
        <end position="317"/>
    </location>
</feature>
<dbReference type="CDD" id="cd01647">
    <property type="entry name" value="RT_LTR"/>
    <property type="match status" value="1"/>
</dbReference>
<evidence type="ECO:0000313" key="5">
    <source>
        <dbReference type="EMBL" id="GAQ80867.1"/>
    </source>
</evidence>
<accession>A0A1Y1HWG3</accession>
<proteinExistence type="predicted"/>
<gene>
    <name evidence="5" type="ORF">KFL_000640340</name>
</gene>
<feature type="compositionally biased region" description="Low complexity" evidence="2">
    <location>
        <begin position="26"/>
        <end position="45"/>
    </location>
</feature>
<protein>
    <recommendedName>
        <fullName evidence="7">Reverse transcriptase domain-containing protein</fullName>
    </recommendedName>
</protein>
<dbReference type="InterPro" id="IPR043128">
    <property type="entry name" value="Rev_trsase/Diguanyl_cyclase"/>
</dbReference>
<dbReference type="AlphaFoldDB" id="A0A1Y1HWG3"/>
<dbReference type="Pfam" id="PF17919">
    <property type="entry name" value="RT_RNaseH_2"/>
    <property type="match status" value="1"/>
</dbReference>
<dbReference type="Proteomes" id="UP000054558">
    <property type="component" value="Unassembled WGS sequence"/>
</dbReference>
<evidence type="ECO:0000259" key="4">
    <source>
        <dbReference type="Pfam" id="PF17919"/>
    </source>
</evidence>
<dbReference type="Gene3D" id="3.30.70.270">
    <property type="match status" value="2"/>
</dbReference>
<organism evidence="5 6">
    <name type="scientific">Klebsormidium nitens</name>
    <name type="common">Green alga</name>
    <name type="synonym">Ulothrix nitens</name>
    <dbReference type="NCBI Taxonomy" id="105231"/>
    <lineage>
        <taxon>Eukaryota</taxon>
        <taxon>Viridiplantae</taxon>
        <taxon>Streptophyta</taxon>
        <taxon>Klebsormidiophyceae</taxon>
        <taxon>Klebsormidiales</taxon>
        <taxon>Klebsormidiaceae</taxon>
        <taxon>Klebsormidium</taxon>
    </lineage>
</organism>
<dbReference type="OMA" id="KGASWEW"/>
<dbReference type="PANTHER" id="PTHR37984:SF5">
    <property type="entry name" value="PROTEIN NYNRIN-LIKE"/>
    <property type="match status" value="1"/>
</dbReference>
<dbReference type="FunFam" id="3.30.70.270:FF:000026">
    <property type="entry name" value="Transposon Ty3-G Gag-Pol polyprotein"/>
    <property type="match status" value="1"/>
</dbReference>
<dbReference type="STRING" id="105231.A0A1Y1HWG3"/>
<dbReference type="EMBL" id="DF237013">
    <property type="protein sequence ID" value="GAQ80867.1"/>
    <property type="molecule type" value="Genomic_DNA"/>
</dbReference>
<reference evidence="5 6" key="1">
    <citation type="journal article" date="2014" name="Nat. Commun.">
        <title>Klebsormidium flaccidum genome reveals primary factors for plant terrestrial adaptation.</title>
        <authorList>
            <person name="Hori K."/>
            <person name="Maruyama F."/>
            <person name="Fujisawa T."/>
            <person name="Togashi T."/>
            <person name="Yamamoto N."/>
            <person name="Seo M."/>
            <person name="Sato S."/>
            <person name="Yamada T."/>
            <person name="Mori H."/>
            <person name="Tajima N."/>
            <person name="Moriyama T."/>
            <person name="Ikeuchi M."/>
            <person name="Watanabe M."/>
            <person name="Wada H."/>
            <person name="Kobayashi K."/>
            <person name="Saito M."/>
            <person name="Masuda T."/>
            <person name="Sasaki-Sekimoto Y."/>
            <person name="Mashiguchi K."/>
            <person name="Awai K."/>
            <person name="Shimojima M."/>
            <person name="Masuda S."/>
            <person name="Iwai M."/>
            <person name="Nobusawa T."/>
            <person name="Narise T."/>
            <person name="Kondo S."/>
            <person name="Saito H."/>
            <person name="Sato R."/>
            <person name="Murakawa M."/>
            <person name="Ihara Y."/>
            <person name="Oshima-Yamada Y."/>
            <person name="Ohtaka K."/>
            <person name="Satoh M."/>
            <person name="Sonobe K."/>
            <person name="Ishii M."/>
            <person name="Ohtani R."/>
            <person name="Kanamori-Sato M."/>
            <person name="Honoki R."/>
            <person name="Miyazaki D."/>
            <person name="Mochizuki H."/>
            <person name="Umetsu J."/>
            <person name="Higashi K."/>
            <person name="Shibata D."/>
            <person name="Kamiya Y."/>
            <person name="Sato N."/>
            <person name="Nakamura Y."/>
            <person name="Tabata S."/>
            <person name="Ida S."/>
            <person name="Kurokawa K."/>
            <person name="Ohta H."/>
        </authorList>
    </citation>
    <scope>NUCLEOTIDE SEQUENCE [LARGE SCALE GENOMIC DNA]</scope>
    <source>
        <strain evidence="5 6">NIES-2285</strain>
    </source>
</reference>
<feature type="non-terminal residue" evidence="5">
    <location>
        <position position="1"/>
    </location>
</feature>
<evidence type="ECO:0008006" key="7">
    <source>
        <dbReference type="Google" id="ProtNLM"/>
    </source>
</evidence>
<sequence length="427" mass="46927">GGARGGPSRVSPPVSRQGQDQQAECAGAVVAPGGARPGGALSSAGAGNGQGPVKGLEQDGWTVGGQLGKTDRAQVAAVVEKNRDVFAFGLGEIGQFKLFEVELKLKSEQPIFERTRRHSIREWELVDERCRELEEAGIIEECDSGFAANSVMAAKKDPEGNWKLARFCTDLRAINEQTAQDGYPMPLPEEVLEGLGHAKFYSTIDIRGAFHQLVVKKEDRRKLAFWSSSKLYCWKRCPFGARNASAWFQRAIDRTLRGLESFARSFVDDLLVAGGETVEAHMELVQQVFDRLREGGLKCHPEKCRFAADSVEYLGMWLRPGVVSPQVAKVAAIAALPRPTDVTSVRAFSGVVNYYRQFIPECSRLQAPLNALTKKGASWEWGEAQEEAFQALKLALQGDPVLVLPRRGRPFRVRCDWSKKGIGGVLL</sequence>
<dbReference type="PANTHER" id="PTHR37984">
    <property type="entry name" value="PROTEIN CBG26694"/>
    <property type="match status" value="1"/>
</dbReference>